<keyword evidence="3" id="KW-1185">Reference proteome</keyword>
<evidence type="ECO:0000313" key="2">
    <source>
        <dbReference type="EMBL" id="PLW68175.1"/>
    </source>
</evidence>
<dbReference type="RefSeq" id="WP_101518338.1">
    <property type="nucleotide sequence ID" value="NZ_PKUS01000018.1"/>
</dbReference>
<sequence length="79" mass="8544">MKVYLLMTSLALMAGAAIGYLSGKNSAQARFVSACTDTRVAVIYSYGSEEPRHFHCFELETLDKAEQPAAADLDGTLIL</sequence>
<protein>
    <submittedName>
        <fullName evidence="2">Uncharacterized protein</fullName>
    </submittedName>
</protein>
<organism evidence="2 3">
    <name type="scientific">Pseudohalioglobus lutimaris</name>
    <dbReference type="NCBI Taxonomy" id="1737061"/>
    <lineage>
        <taxon>Bacteria</taxon>
        <taxon>Pseudomonadati</taxon>
        <taxon>Pseudomonadota</taxon>
        <taxon>Gammaproteobacteria</taxon>
        <taxon>Cellvibrionales</taxon>
        <taxon>Halieaceae</taxon>
        <taxon>Pseudohalioglobus</taxon>
    </lineage>
</organism>
<comment type="caution">
    <text evidence="2">The sequence shown here is derived from an EMBL/GenBank/DDBJ whole genome shotgun (WGS) entry which is preliminary data.</text>
</comment>
<keyword evidence="1" id="KW-0732">Signal</keyword>
<accession>A0A2N5X105</accession>
<feature type="chain" id="PRO_5014769273" evidence="1">
    <location>
        <begin position="20"/>
        <end position="79"/>
    </location>
</feature>
<dbReference type="AlphaFoldDB" id="A0A2N5X105"/>
<reference evidence="2 3" key="1">
    <citation type="submission" date="2018-01" db="EMBL/GenBank/DDBJ databases">
        <title>The draft genome sequence of Halioglobus lutimaris HF004.</title>
        <authorList>
            <person name="Du Z.-J."/>
            <person name="Shi M.-J."/>
        </authorList>
    </citation>
    <scope>NUCLEOTIDE SEQUENCE [LARGE SCALE GENOMIC DNA]</scope>
    <source>
        <strain evidence="2 3">HF004</strain>
    </source>
</reference>
<dbReference type="Proteomes" id="UP000235005">
    <property type="component" value="Unassembled WGS sequence"/>
</dbReference>
<proteinExistence type="predicted"/>
<name>A0A2N5X105_9GAMM</name>
<gene>
    <name evidence="2" type="ORF">C0039_13355</name>
</gene>
<evidence type="ECO:0000256" key="1">
    <source>
        <dbReference type="SAM" id="SignalP"/>
    </source>
</evidence>
<dbReference type="EMBL" id="PKUS01000018">
    <property type="protein sequence ID" value="PLW68175.1"/>
    <property type="molecule type" value="Genomic_DNA"/>
</dbReference>
<evidence type="ECO:0000313" key="3">
    <source>
        <dbReference type="Proteomes" id="UP000235005"/>
    </source>
</evidence>
<feature type="signal peptide" evidence="1">
    <location>
        <begin position="1"/>
        <end position="19"/>
    </location>
</feature>